<protein>
    <recommendedName>
        <fullName evidence="4">DUF4364 domain-containing protein</fullName>
    </recommendedName>
</protein>
<sequence>MTEYSDIAEKKILILYFLKIIEIPIGSMQFVRIMQENRLMNYFYMQQYLSELIEEGLVTVDKKEGISYYTITDKGLWVLNMFESILPAGLKKLLKDSISEIKNRIHAETMITADYYPEGDGYTVVCKIRENDFSLIEIKLAAGTKEDARNICKNWTEFPQEIYVEILDAIIKNREKSSPPAGFTDDQKERT</sequence>
<dbReference type="Pfam" id="PF14277">
    <property type="entry name" value="DUF4364"/>
    <property type="match status" value="1"/>
</dbReference>
<keyword evidence="1" id="KW-1133">Transmembrane helix</keyword>
<feature type="transmembrane region" description="Helical" evidence="1">
    <location>
        <begin position="12"/>
        <end position="31"/>
    </location>
</feature>
<evidence type="ECO:0008006" key="4">
    <source>
        <dbReference type="Google" id="ProtNLM"/>
    </source>
</evidence>
<dbReference type="Proteomes" id="UP000092971">
    <property type="component" value="Chromosome"/>
</dbReference>
<dbReference type="OrthoDB" id="9783597at2"/>
<proteinExistence type="predicted"/>
<dbReference type="InterPro" id="IPR025374">
    <property type="entry name" value="DUF4364"/>
</dbReference>
<keyword evidence="1" id="KW-0812">Transmembrane</keyword>
<dbReference type="AlphaFoldDB" id="A0A1B1YBL6"/>
<dbReference type="SUPFAM" id="SSF46785">
    <property type="entry name" value="Winged helix' DNA-binding domain"/>
    <property type="match status" value="1"/>
</dbReference>
<name>A0A1B1YBL6_THEST</name>
<dbReference type="InterPro" id="IPR036388">
    <property type="entry name" value="WH-like_DNA-bd_sf"/>
</dbReference>
<keyword evidence="1" id="KW-0472">Membrane</keyword>
<dbReference type="InterPro" id="IPR036390">
    <property type="entry name" value="WH_DNA-bd_sf"/>
</dbReference>
<dbReference type="EMBL" id="CP014672">
    <property type="protein sequence ID" value="ANW98177.1"/>
    <property type="molecule type" value="Genomic_DNA"/>
</dbReference>
<accession>A0A1B1YBL6</accession>
<dbReference type="Gene3D" id="1.10.10.10">
    <property type="entry name" value="Winged helix-like DNA-binding domain superfamily/Winged helix DNA-binding domain"/>
    <property type="match status" value="1"/>
</dbReference>
<dbReference type="RefSeq" id="WP_015358463.1">
    <property type="nucleotide sequence ID" value="NZ_CP014672.1"/>
</dbReference>
<gene>
    <name evidence="2" type="ORF">CSTERTH_03540</name>
</gene>
<organism evidence="2 3">
    <name type="scientific">Thermoclostridium stercorarium subsp. thermolacticum DSM 2910</name>
    <dbReference type="NCBI Taxonomy" id="1121336"/>
    <lineage>
        <taxon>Bacteria</taxon>
        <taxon>Bacillati</taxon>
        <taxon>Bacillota</taxon>
        <taxon>Clostridia</taxon>
        <taxon>Eubacteriales</taxon>
        <taxon>Oscillospiraceae</taxon>
        <taxon>Thermoclostridium</taxon>
    </lineage>
</organism>
<evidence type="ECO:0000256" key="1">
    <source>
        <dbReference type="SAM" id="Phobius"/>
    </source>
</evidence>
<evidence type="ECO:0000313" key="2">
    <source>
        <dbReference type="EMBL" id="ANW98177.1"/>
    </source>
</evidence>
<reference evidence="2 3" key="1">
    <citation type="submission" date="2016-02" db="EMBL/GenBank/DDBJ databases">
        <title>Comparison of Clostridium stercorarium subspecies using comparative genomics and transcriptomics.</title>
        <authorList>
            <person name="Schellenberg J."/>
            <person name="Thallinger G."/>
            <person name="Levin D.B."/>
            <person name="Zhang X."/>
            <person name="Alvare G."/>
            <person name="Fristensky B."/>
            <person name="Sparling R."/>
        </authorList>
    </citation>
    <scope>NUCLEOTIDE SEQUENCE [LARGE SCALE GENOMIC DNA]</scope>
    <source>
        <strain evidence="2 3">DSM 2910</strain>
    </source>
</reference>
<evidence type="ECO:0000313" key="3">
    <source>
        <dbReference type="Proteomes" id="UP000092971"/>
    </source>
</evidence>